<accession>A0ABW5CB16</accession>
<dbReference type="Proteomes" id="UP001597296">
    <property type="component" value="Unassembled WGS sequence"/>
</dbReference>
<dbReference type="EMBL" id="JBHUIY010000014">
    <property type="protein sequence ID" value="MFD2233936.1"/>
    <property type="molecule type" value="Genomic_DNA"/>
</dbReference>
<gene>
    <name evidence="1" type="ORF">ACFSNB_08970</name>
</gene>
<sequence length="340" mass="37033">MAPHRPEPPLSGAEIRALVESYHALAASGFQPDAFAEPPRHDFHAIDDDLVDYFTTHRPIPCRAEFFRACGELEARVAAGTTGAAERYLVTMLTRRFDNFRRGMAGRINLVSLGDNCYPHMIAVRWGYCLPRRFGGGTMPFDLVNCPIEATTTLLDSDFAGLLDPEALHALDDADCCAHARLGMVFRHEKGAAMRAAGFARLREIYWTRIERFRAALGNGRPTLFLFDHDVWPELAEDRVGAWGAGALPALRGLIAAVEGVCRGPFLLLLVSRAATPPDPALQALAGPRVRLVHCPFDRPGWWDVAVYASAAGLRFESGVVAAIEAGCRDLLAARAAAAS</sequence>
<reference evidence="2" key="1">
    <citation type="journal article" date="2019" name="Int. J. Syst. Evol. Microbiol.">
        <title>The Global Catalogue of Microorganisms (GCM) 10K type strain sequencing project: providing services to taxonomists for standard genome sequencing and annotation.</title>
        <authorList>
            <consortium name="The Broad Institute Genomics Platform"/>
            <consortium name="The Broad Institute Genome Sequencing Center for Infectious Disease"/>
            <person name="Wu L."/>
            <person name="Ma J."/>
        </authorList>
    </citation>
    <scope>NUCLEOTIDE SEQUENCE [LARGE SCALE GENOMIC DNA]</scope>
    <source>
        <strain evidence="2">KCTC 15012</strain>
    </source>
</reference>
<evidence type="ECO:0000313" key="2">
    <source>
        <dbReference type="Proteomes" id="UP001597296"/>
    </source>
</evidence>
<evidence type="ECO:0008006" key="3">
    <source>
        <dbReference type="Google" id="ProtNLM"/>
    </source>
</evidence>
<keyword evidence="2" id="KW-1185">Reference proteome</keyword>
<protein>
    <recommendedName>
        <fullName evidence="3">Papain-like cysteine peptidase</fullName>
    </recommendedName>
</protein>
<organism evidence="1 2">
    <name type="scientific">Phaeospirillum tilakii</name>
    <dbReference type="NCBI Taxonomy" id="741673"/>
    <lineage>
        <taxon>Bacteria</taxon>
        <taxon>Pseudomonadati</taxon>
        <taxon>Pseudomonadota</taxon>
        <taxon>Alphaproteobacteria</taxon>
        <taxon>Rhodospirillales</taxon>
        <taxon>Rhodospirillaceae</taxon>
        <taxon>Phaeospirillum</taxon>
    </lineage>
</organism>
<evidence type="ECO:0000313" key="1">
    <source>
        <dbReference type="EMBL" id="MFD2233936.1"/>
    </source>
</evidence>
<proteinExistence type="predicted"/>
<dbReference type="RefSeq" id="WP_377315834.1">
    <property type="nucleotide sequence ID" value="NZ_JBHUIY010000014.1"/>
</dbReference>
<name>A0ABW5CB16_9PROT</name>
<comment type="caution">
    <text evidence="1">The sequence shown here is derived from an EMBL/GenBank/DDBJ whole genome shotgun (WGS) entry which is preliminary data.</text>
</comment>